<organism evidence="8 9">
    <name type="scientific">Bugula neritina</name>
    <name type="common">Brown bryozoan</name>
    <name type="synonym">Sertularia neritina</name>
    <dbReference type="NCBI Taxonomy" id="10212"/>
    <lineage>
        <taxon>Eukaryota</taxon>
        <taxon>Metazoa</taxon>
        <taxon>Spiralia</taxon>
        <taxon>Lophotrochozoa</taxon>
        <taxon>Bryozoa</taxon>
        <taxon>Gymnolaemata</taxon>
        <taxon>Cheilostomatida</taxon>
        <taxon>Flustrina</taxon>
        <taxon>Buguloidea</taxon>
        <taxon>Bugulidae</taxon>
        <taxon>Bugula</taxon>
    </lineage>
</organism>
<keyword evidence="9" id="KW-1185">Reference proteome</keyword>
<evidence type="ECO:0000313" key="8">
    <source>
        <dbReference type="EMBL" id="KAF6031190.1"/>
    </source>
</evidence>
<gene>
    <name evidence="8" type="ORF">EB796_010548</name>
</gene>
<dbReference type="AlphaFoldDB" id="A0A7J7JXR6"/>
<feature type="region of interest" description="Disordered" evidence="6">
    <location>
        <begin position="269"/>
        <end position="289"/>
    </location>
</feature>
<feature type="domain" description="Homeobox" evidence="7">
    <location>
        <begin position="210"/>
        <end position="270"/>
    </location>
</feature>
<dbReference type="PROSITE" id="PS50071">
    <property type="entry name" value="HOMEOBOX_2"/>
    <property type="match status" value="1"/>
</dbReference>
<feature type="region of interest" description="Disordered" evidence="6">
    <location>
        <begin position="326"/>
        <end position="363"/>
    </location>
</feature>
<evidence type="ECO:0000313" key="9">
    <source>
        <dbReference type="Proteomes" id="UP000593567"/>
    </source>
</evidence>
<evidence type="ECO:0000256" key="3">
    <source>
        <dbReference type="ARBA" id="ARBA00023242"/>
    </source>
</evidence>
<dbReference type="CDD" id="cd00086">
    <property type="entry name" value="homeodomain"/>
    <property type="match status" value="1"/>
</dbReference>
<evidence type="ECO:0000259" key="7">
    <source>
        <dbReference type="PROSITE" id="PS50071"/>
    </source>
</evidence>
<dbReference type="GO" id="GO:0000981">
    <property type="term" value="F:DNA-binding transcription factor activity, RNA polymerase II-specific"/>
    <property type="evidence" value="ECO:0007669"/>
    <property type="project" value="InterPro"/>
</dbReference>
<dbReference type="Gene3D" id="1.10.10.60">
    <property type="entry name" value="Homeodomain-like"/>
    <property type="match status" value="1"/>
</dbReference>
<dbReference type="InterPro" id="IPR009057">
    <property type="entry name" value="Homeodomain-like_sf"/>
</dbReference>
<reference evidence="8" key="1">
    <citation type="submission" date="2020-06" db="EMBL/GenBank/DDBJ databases">
        <title>Draft genome of Bugula neritina, a colonial animal packing powerful symbionts and potential medicines.</title>
        <authorList>
            <person name="Rayko M."/>
        </authorList>
    </citation>
    <scope>NUCLEOTIDE SEQUENCE [LARGE SCALE GENOMIC DNA]</scope>
    <source>
        <strain evidence="8">Kwan_BN1</strain>
    </source>
</reference>
<proteinExistence type="predicted"/>
<keyword evidence="3 4" id="KW-0539">Nucleus</keyword>
<dbReference type="PROSITE" id="PS00027">
    <property type="entry name" value="HOMEOBOX_1"/>
    <property type="match status" value="1"/>
</dbReference>
<dbReference type="GO" id="GO:0003677">
    <property type="term" value="F:DNA binding"/>
    <property type="evidence" value="ECO:0007669"/>
    <property type="project" value="UniProtKB-UniRule"/>
</dbReference>
<feature type="compositionally biased region" description="Polar residues" evidence="6">
    <location>
        <begin position="276"/>
        <end position="289"/>
    </location>
</feature>
<evidence type="ECO:0000256" key="5">
    <source>
        <dbReference type="RuleBase" id="RU000682"/>
    </source>
</evidence>
<dbReference type="Proteomes" id="UP000593567">
    <property type="component" value="Unassembled WGS sequence"/>
</dbReference>
<dbReference type="PRINTS" id="PR00024">
    <property type="entry name" value="HOMEOBOX"/>
</dbReference>
<comment type="caution">
    <text evidence="8">The sequence shown here is derived from an EMBL/GenBank/DDBJ whole genome shotgun (WGS) entry which is preliminary data.</text>
</comment>
<dbReference type="SUPFAM" id="SSF46689">
    <property type="entry name" value="Homeodomain-like"/>
    <property type="match status" value="1"/>
</dbReference>
<keyword evidence="2 4" id="KW-0371">Homeobox</keyword>
<dbReference type="PANTHER" id="PTHR24331">
    <property type="entry name" value="DBX"/>
    <property type="match status" value="1"/>
</dbReference>
<dbReference type="OrthoDB" id="6159439at2759"/>
<feature type="DNA-binding region" description="Homeobox" evidence="4">
    <location>
        <begin position="212"/>
        <end position="271"/>
    </location>
</feature>
<dbReference type="InterPro" id="IPR051662">
    <property type="entry name" value="H2.0_Homeobox_NeuralPatt"/>
</dbReference>
<evidence type="ECO:0000256" key="1">
    <source>
        <dbReference type="ARBA" id="ARBA00023125"/>
    </source>
</evidence>
<dbReference type="InterPro" id="IPR017970">
    <property type="entry name" value="Homeobox_CS"/>
</dbReference>
<dbReference type="InterPro" id="IPR001356">
    <property type="entry name" value="HD"/>
</dbReference>
<comment type="subcellular location">
    <subcellularLocation>
        <location evidence="4 5">Nucleus</location>
    </subcellularLocation>
</comment>
<dbReference type="EMBL" id="VXIV02001635">
    <property type="protein sequence ID" value="KAF6031190.1"/>
    <property type="molecule type" value="Genomic_DNA"/>
</dbReference>
<dbReference type="FunFam" id="1.10.10.60:FF:000769">
    <property type="match status" value="1"/>
</dbReference>
<dbReference type="Pfam" id="PF00046">
    <property type="entry name" value="Homeodomain"/>
    <property type="match status" value="1"/>
</dbReference>
<feature type="compositionally biased region" description="Polar residues" evidence="6">
    <location>
        <begin position="341"/>
        <end position="351"/>
    </location>
</feature>
<protein>
    <recommendedName>
        <fullName evidence="7">Homeobox domain-containing protein</fullName>
    </recommendedName>
</protein>
<dbReference type="GO" id="GO:0005634">
    <property type="term" value="C:nucleus"/>
    <property type="evidence" value="ECO:0007669"/>
    <property type="project" value="UniProtKB-SubCell"/>
</dbReference>
<accession>A0A7J7JXR6</accession>
<dbReference type="InterPro" id="IPR020479">
    <property type="entry name" value="HD_metazoa"/>
</dbReference>
<name>A0A7J7JXR6_BUGNE</name>
<evidence type="ECO:0000256" key="6">
    <source>
        <dbReference type="SAM" id="MobiDB-lite"/>
    </source>
</evidence>
<keyword evidence="1 4" id="KW-0238">DNA-binding</keyword>
<evidence type="ECO:0000256" key="4">
    <source>
        <dbReference type="PROSITE-ProRule" id="PRU00108"/>
    </source>
</evidence>
<sequence length="363" mass="40105">MLNQQQLLESLKIRNDLSPPSPQTAWLMAAAMSQLRYNQLQASTYRDFVKLTSNSQSKVQNEQEPSGLLKFGVSQILGHNKDKTTSDDNKGFNFGEKSPTKNELFSSHFPSLPPSVSLQQLMASANMLPSLVLSQHKLLPTNAGLPFNNMAEYATTAKQGQSLLQESFGSKSPRTCNFSSVDSSKESRFNSPVVPSMLSTLGSSVGGKPRRNMLRRAVFSESQRKGLERTFQKQKYISKPERKKLAEKLTLKDSQVKIWFQNRRMKWRNTKERESLSGQQTSAAPQKHISSTQLMHDSTNQPVHDSSNSIQATAASADVALEMCSDNSKGELADTGVPAKSQDTASSNSKSPPLDSEESLEVD</sequence>
<dbReference type="SMART" id="SM00389">
    <property type="entry name" value="HOX"/>
    <property type="match status" value="1"/>
</dbReference>
<dbReference type="PANTHER" id="PTHR24331:SF0">
    <property type="entry name" value="DBX"/>
    <property type="match status" value="1"/>
</dbReference>
<evidence type="ECO:0000256" key="2">
    <source>
        <dbReference type="ARBA" id="ARBA00023155"/>
    </source>
</evidence>